<sequence>MIRRPLAAVLLLALLCAGCGVRASRVISGVSGPTVPAIGAAFYLVRDGKLTMVTRSQSSNDIATALTLLASDVSAEEAAQGFTTEVPRSAAPIGFAMGAGGVATVSLAIPPTALSAMATNQIACTARTGVSLTGGGVTTRPVYCPGR</sequence>
<comment type="caution">
    <text evidence="2">The sequence shown here is derived from an EMBL/GenBank/DDBJ whole genome shotgun (WGS) entry which is preliminary data.</text>
</comment>
<evidence type="ECO:0000313" key="2">
    <source>
        <dbReference type="EMBL" id="GAA1944180.1"/>
    </source>
</evidence>
<evidence type="ECO:0000313" key="3">
    <source>
        <dbReference type="Proteomes" id="UP001501116"/>
    </source>
</evidence>
<dbReference type="Proteomes" id="UP001501116">
    <property type="component" value="Unassembled WGS sequence"/>
</dbReference>
<evidence type="ECO:0008006" key="4">
    <source>
        <dbReference type="Google" id="ProtNLM"/>
    </source>
</evidence>
<dbReference type="RefSeq" id="WP_344413856.1">
    <property type="nucleotide sequence ID" value="NZ_BAAANN010000003.1"/>
</dbReference>
<organism evidence="2 3">
    <name type="scientific">Amycolatopsis minnesotensis</name>
    <dbReference type="NCBI Taxonomy" id="337894"/>
    <lineage>
        <taxon>Bacteria</taxon>
        <taxon>Bacillati</taxon>
        <taxon>Actinomycetota</taxon>
        <taxon>Actinomycetes</taxon>
        <taxon>Pseudonocardiales</taxon>
        <taxon>Pseudonocardiaceae</taxon>
        <taxon>Amycolatopsis</taxon>
    </lineage>
</organism>
<keyword evidence="1" id="KW-0732">Signal</keyword>
<accession>A0ABP5BJC0</accession>
<gene>
    <name evidence="2" type="ORF">GCM10009754_09820</name>
</gene>
<keyword evidence="3" id="KW-1185">Reference proteome</keyword>
<reference evidence="3" key="1">
    <citation type="journal article" date="2019" name="Int. J. Syst. Evol. Microbiol.">
        <title>The Global Catalogue of Microorganisms (GCM) 10K type strain sequencing project: providing services to taxonomists for standard genome sequencing and annotation.</title>
        <authorList>
            <consortium name="The Broad Institute Genomics Platform"/>
            <consortium name="The Broad Institute Genome Sequencing Center for Infectious Disease"/>
            <person name="Wu L."/>
            <person name="Ma J."/>
        </authorList>
    </citation>
    <scope>NUCLEOTIDE SEQUENCE [LARGE SCALE GENOMIC DNA]</scope>
    <source>
        <strain evidence="3">JCM 14545</strain>
    </source>
</reference>
<dbReference type="EMBL" id="BAAANN010000003">
    <property type="protein sequence ID" value="GAA1944180.1"/>
    <property type="molecule type" value="Genomic_DNA"/>
</dbReference>
<name>A0ABP5BJC0_9PSEU</name>
<feature type="signal peptide" evidence="1">
    <location>
        <begin position="1"/>
        <end position="23"/>
    </location>
</feature>
<proteinExistence type="predicted"/>
<evidence type="ECO:0000256" key="1">
    <source>
        <dbReference type="SAM" id="SignalP"/>
    </source>
</evidence>
<protein>
    <recommendedName>
        <fullName evidence="4">Lipoprotein</fullName>
    </recommendedName>
</protein>
<feature type="chain" id="PRO_5045243012" description="Lipoprotein" evidence="1">
    <location>
        <begin position="24"/>
        <end position="147"/>
    </location>
</feature>